<dbReference type="AlphaFoldDB" id="A0A0E2BJS9"/>
<dbReference type="EMBL" id="AHON02000014">
    <property type="protein sequence ID" value="EKO35247.1"/>
    <property type="molecule type" value="Genomic_DNA"/>
</dbReference>
<comment type="caution">
    <text evidence="1">The sequence shown here is derived from an EMBL/GenBank/DDBJ whole genome shotgun (WGS) entry which is preliminary data.</text>
</comment>
<protein>
    <submittedName>
        <fullName evidence="1">Uncharacterized protein</fullName>
    </submittedName>
</protein>
<reference evidence="1" key="1">
    <citation type="submission" date="2012-10" db="EMBL/GenBank/DDBJ databases">
        <authorList>
            <person name="Harkins D.M."/>
            <person name="Durkin A.S."/>
            <person name="Brinkac L.M."/>
            <person name="Haft D.H."/>
            <person name="Selengut J.D."/>
            <person name="Sanka R."/>
            <person name="DePew J."/>
            <person name="Purushe J."/>
            <person name="Matthias M.A."/>
            <person name="Vinetz J.M."/>
            <person name="Sutton G.G."/>
            <person name="Nierman W.C."/>
            <person name="Fouts D.E."/>
        </authorList>
    </citation>
    <scope>NUCLEOTIDE SEQUENCE [LARGE SCALE GENOMIC DNA]</scope>
    <source>
        <strain evidence="1">MOR084</strain>
    </source>
</reference>
<dbReference type="Proteomes" id="UP000006329">
    <property type="component" value="Unassembled WGS sequence"/>
</dbReference>
<sequence>MGTLTVPVNLSNDKNLFLVKFQKLSAEFSQTTTPPIGNKPFFFAGFLKIFGAES</sequence>
<organism evidence="1 2">
    <name type="scientific">Leptospira santarosai str. MOR084</name>
    <dbReference type="NCBI Taxonomy" id="1049984"/>
    <lineage>
        <taxon>Bacteria</taxon>
        <taxon>Pseudomonadati</taxon>
        <taxon>Spirochaetota</taxon>
        <taxon>Spirochaetia</taxon>
        <taxon>Leptospirales</taxon>
        <taxon>Leptospiraceae</taxon>
        <taxon>Leptospira</taxon>
    </lineage>
</organism>
<gene>
    <name evidence="1" type="ORF">LEP1GSC179_2003</name>
</gene>
<proteinExistence type="predicted"/>
<evidence type="ECO:0000313" key="2">
    <source>
        <dbReference type="Proteomes" id="UP000006329"/>
    </source>
</evidence>
<keyword evidence="2" id="KW-1185">Reference proteome</keyword>
<name>A0A0E2BJS9_9LEPT</name>
<accession>A0A0E2BJS9</accession>
<evidence type="ECO:0000313" key="1">
    <source>
        <dbReference type="EMBL" id="EKO35247.1"/>
    </source>
</evidence>